<dbReference type="Proteomes" id="UP000023541">
    <property type="component" value="Unassembled WGS sequence"/>
</dbReference>
<keyword evidence="2 3" id="KW-0378">Hydrolase</keyword>
<dbReference type="RefSeq" id="WP_034243245.1">
    <property type="nucleotide sequence ID" value="NZ_AQRA01000006.1"/>
</dbReference>
<dbReference type="InterPro" id="IPR006683">
    <property type="entry name" value="Thioestr_dom"/>
</dbReference>
<gene>
    <name evidence="5" type="ORF">ATO12_20070</name>
</gene>
<feature type="domain" description="HotDog ACOT-type" evidence="4">
    <location>
        <begin position="1"/>
        <end position="109"/>
    </location>
</feature>
<dbReference type="EMBL" id="AQRA01000006">
    <property type="protein sequence ID" value="EZH73300.1"/>
    <property type="molecule type" value="Genomic_DNA"/>
</dbReference>
<protein>
    <submittedName>
        <fullName evidence="5">Thioesterase</fullName>
    </submittedName>
</protein>
<reference evidence="5 6" key="1">
    <citation type="submission" date="2014-04" db="EMBL/GenBank/DDBJ databases">
        <title>Aquimarina sp. 22II-S11-z7 Genome Sequencing.</title>
        <authorList>
            <person name="Lai Q."/>
        </authorList>
    </citation>
    <scope>NUCLEOTIDE SEQUENCE [LARGE SCALE GENOMIC DNA]</scope>
    <source>
        <strain evidence="5 6">22II-S11-z7</strain>
    </source>
</reference>
<dbReference type="GO" id="GO:0009062">
    <property type="term" value="P:fatty acid catabolic process"/>
    <property type="evidence" value="ECO:0007669"/>
    <property type="project" value="TreeGrafter"/>
</dbReference>
<dbReference type="InterPro" id="IPR029069">
    <property type="entry name" value="HotDog_dom_sf"/>
</dbReference>
<dbReference type="PROSITE" id="PS51770">
    <property type="entry name" value="HOTDOG_ACOT"/>
    <property type="match status" value="1"/>
</dbReference>
<dbReference type="OrthoDB" id="9791628at2"/>
<dbReference type="PANTHER" id="PTHR11049">
    <property type="entry name" value="ACYL COENZYME A THIOESTER HYDROLASE"/>
    <property type="match status" value="1"/>
</dbReference>
<dbReference type="STRING" id="1317122.ATO12_20070"/>
<accession>A0A023BTI8</accession>
<dbReference type="InterPro" id="IPR033120">
    <property type="entry name" value="HOTDOG_ACOT"/>
</dbReference>
<dbReference type="PANTHER" id="PTHR11049:SF31">
    <property type="entry name" value="HOTDOG ACOT-TYPE DOMAIN-CONTAINING PROTEIN"/>
    <property type="match status" value="1"/>
</dbReference>
<dbReference type="CDD" id="cd03442">
    <property type="entry name" value="BFIT_BACH"/>
    <property type="match status" value="1"/>
</dbReference>
<dbReference type="Gene3D" id="3.10.129.10">
    <property type="entry name" value="Hotdog Thioesterase"/>
    <property type="match status" value="1"/>
</dbReference>
<dbReference type="AlphaFoldDB" id="A0A023BTI8"/>
<proteinExistence type="inferred from homology"/>
<dbReference type="InterPro" id="IPR040170">
    <property type="entry name" value="Cytosol_ACT"/>
</dbReference>
<dbReference type="eggNOG" id="COG1607">
    <property type="taxonomic scope" value="Bacteria"/>
</dbReference>
<dbReference type="GO" id="GO:0006637">
    <property type="term" value="P:acyl-CoA metabolic process"/>
    <property type="evidence" value="ECO:0007669"/>
    <property type="project" value="TreeGrafter"/>
</dbReference>
<evidence type="ECO:0000313" key="5">
    <source>
        <dbReference type="EMBL" id="EZH73300.1"/>
    </source>
</evidence>
<evidence type="ECO:0000256" key="2">
    <source>
        <dbReference type="ARBA" id="ARBA00022801"/>
    </source>
</evidence>
<dbReference type="Pfam" id="PF03061">
    <property type="entry name" value="4HBT"/>
    <property type="match status" value="1"/>
</dbReference>
<keyword evidence="6" id="KW-1185">Reference proteome</keyword>
<comment type="caution">
    <text evidence="5">The sequence shown here is derived from an EMBL/GenBank/DDBJ whole genome shotgun (WGS) entry which is preliminary data.</text>
</comment>
<dbReference type="GO" id="GO:0005829">
    <property type="term" value="C:cytosol"/>
    <property type="evidence" value="ECO:0007669"/>
    <property type="project" value="TreeGrafter"/>
</dbReference>
<sequence>MKYHTRKIVKPGDLNSNETLFGGRLLEWIDEEAALYAIIQLQNRRVVTKFMSEINFVSSAVQGDIIEIGMDVVKFGNTSLILKCEVRNKLTRKTIIKVENITVVNLDAHGKPVPHGKTKVIYEKKELPQN</sequence>
<comment type="similarity">
    <text evidence="1">Belongs to the acyl coenzyme A hydrolase family.</text>
</comment>
<evidence type="ECO:0000256" key="1">
    <source>
        <dbReference type="ARBA" id="ARBA00010458"/>
    </source>
</evidence>
<name>A0A023BTI8_9FLAO</name>
<organism evidence="5 6">
    <name type="scientific">Aquimarina atlantica</name>
    <dbReference type="NCBI Taxonomy" id="1317122"/>
    <lineage>
        <taxon>Bacteria</taxon>
        <taxon>Pseudomonadati</taxon>
        <taxon>Bacteroidota</taxon>
        <taxon>Flavobacteriia</taxon>
        <taxon>Flavobacteriales</taxon>
        <taxon>Flavobacteriaceae</taxon>
        <taxon>Aquimarina</taxon>
    </lineage>
</organism>
<dbReference type="SUPFAM" id="SSF54637">
    <property type="entry name" value="Thioesterase/thiol ester dehydrase-isomerase"/>
    <property type="match status" value="1"/>
</dbReference>
<dbReference type="GO" id="GO:0052816">
    <property type="term" value="F:long-chain fatty acyl-CoA hydrolase activity"/>
    <property type="evidence" value="ECO:0007669"/>
    <property type="project" value="TreeGrafter"/>
</dbReference>
<evidence type="ECO:0000313" key="6">
    <source>
        <dbReference type="Proteomes" id="UP000023541"/>
    </source>
</evidence>
<evidence type="ECO:0000256" key="3">
    <source>
        <dbReference type="PROSITE-ProRule" id="PRU01106"/>
    </source>
</evidence>
<evidence type="ECO:0000259" key="4">
    <source>
        <dbReference type="PROSITE" id="PS51770"/>
    </source>
</evidence>